<dbReference type="EMBL" id="FMXR01000007">
    <property type="protein sequence ID" value="SDB12757.1"/>
    <property type="molecule type" value="Genomic_DNA"/>
</dbReference>
<gene>
    <name evidence="1" type="ORF">SAMN02910417_00974</name>
</gene>
<evidence type="ECO:0000313" key="1">
    <source>
        <dbReference type="EMBL" id="SDB12757.1"/>
    </source>
</evidence>
<dbReference type="RefSeq" id="WP_090172821.1">
    <property type="nucleotide sequence ID" value="NZ_FMXR01000007.1"/>
</dbReference>
<dbReference type="AlphaFoldDB" id="A0A1G6AWH8"/>
<accession>A0A1G6AWH8</accession>
<dbReference type="STRING" id="1732.SAMN02910417_00974"/>
<protein>
    <submittedName>
        <fullName evidence="1">Uncharacterized protein</fullName>
    </submittedName>
</protein>
<organism evidence="1 2">
    <name type="scientific">Eubacterium oxidoreducens</name>
    <dbReference type="NCBI Taxonomy" id="1732"/>
    <lineage>
        <taxon>Bacteria</taxon>
        <taxon>Bacillati</taxon>
        <taxon>Bacillota</taxon>
        <taxon>Clostridia</taxon>
        <taxon>Eubacteriales</taxon>
        <taxon>Eubacteriaceae</taxon>
        <taxon>Eubacterium</taxon>
    </lineage>
</organism>
<name>A0A1G6AWH8_EUBOX</name>
<reference evidence="1 2" key="1">
    <citation type="submission" date="2016-10" db="EMBL/GenBank/DDBJ databases">
        <authorList>
            <person name="de Groot N.N."/>
        </authorList>
    </citation>
    <scope>NUCLEOTIDE SEQUENCE [LARGE SCALE GENOMIC DNA]</scope>
    <source>
        <strain evidence="1 2">DSM 3217</strain>
    </source>
</reference>
<proteinExistence type="predicted"/>
<sequence length="104" mass="12225">MSNYNVVPANEIQTNTETLTLSKEKILRIIYDAVKCKVMPCVINAPKDTPKELMEEIIAAGYRVEVSPWNKEKDQWRVFWDFAAYRTVEKDQDDTKTYLDVYEK</sequence>
<keyword evidence="2" id="KW-1185">Reference proteome</keyword>
<dbReference type="Proteomes" id="UP000199228">
    <property type="component" value="Unassembled WGS sequence"/>
</dbReference>
<evidence type="ECO:0000313" key="2">
    <source>
        <dbReference type="Proteomes" id="UP000199228"/>
    </source>
</evidence>